<dbReference type="RefSeq" id="WP_073183604.1">
    <property type="nucleotide sequence ID" value="NZ_FQXI01000002.1"/>
</dbReference>
<dbReference type="EMBL" id="FQXI01000002">
    <property type="protein sequence ID" value="SHH11666.1"/>
    <property type="molecule type" value="Genomic_DNA"/>
</dbReference>
<feature type="chain" id="PRO_5012093092" evidence="2">
    <location>
        <begin position="28"/>
        <end position="872"/>
    </location>
</feature>
<dbReference type="PROSITE" id="PS51272">
    <property type="entry name" value="SLH"/>
    <property type="match status" value="3"/>
</dbReference>
<dbReference type="InterPro" id="IPR041498">
    <property type="entry name" value="Big_6"/>
</dbReference>
<proteinExistence type="predicted"/>
<dbReference type="InterPro" id="IPR013378">
    <property type="entry name" value="InlB-like_B-rpt"/>
</dbReference>
<dbReference type="AlphaFoldDB" id="A0A1M5QCT4"/>
<evidence type="ECO:0000256" key="1">
    <source>
        <dbReference type="ARBA" id="ARBA00004196"/>
    </source>
</evidence>
<dbReference type="InterPro" id="IPR001119">
    <property type="entry name" value="SLH_dom"/>
</dbReference>
<dbReference type="Pfam" id="PF00395">
    <property type="entry name" value="SLH"/>
    <property type="match status" value="3"/>
</dbReference>
<dbReference type="PANTHER" id="PTHR43308">
    <property type="entry name" value="OUTER MEMBRANE PROTEIN ALPHA-RELATED"/>
    <property type="match status" value="1"/>
</dbReference>
<protein>
    <submittedName>
        <fullName evidence="4">Listeria/Bacterioides repeat-containing protein</fullName>
    </submittedName>
</protein>
<dbReference type="Pfam" id="PF18998">
    <property type="entry name" value="Flg_new_2"/>
    <property type="match status" value="2"/>
</dbReference>
<dbReference type="InterPro" id="IPR051465">
    <property type="entry name" value="Cell_Envelope_Struct_Comp"/>
</dbReference>
<dbReference type="GO" id="GO:0030313">
    <property type="term" value="C:cell envelope"/>
    <property type="evidence" value="ECO:0007669"/>
    <property type="project" value="UniProtKB-SubCell"/>
</dbReference>
<dbReference type="InterPro" id="IPR013783">
    <property type="entry name" value="Ig-like_fold"/>
</dbReference>
<keyword evidence="2" id="KW-0732">Signal</keyword>
<reference evidence="4 5" key="1">
    <citation type="submission" date="2016-11" db="EMBL/GenBank/DDBJ databases">
        <authorList>
            <person name="Jaros S."/>
            <person name="Januszkiewicz K."/>
            <person name="Wedrychowicz H."/>
        </authorList>
    </citation>
    <scope>NUCLEOTIDE SEQUENCE [LARGE SCALE GENOMIC DNA]</scope>
    <source>
        <strain evidence="4 5">DSM 21120</strain>
    </source>
</reference>
<organism evidence="4 5">
    <name type="scientific">Anaerosphaera aminiphila DSM 21120</name>
    <dbReference type="NCBI Taxonomy" id="1120995"/>
    <lineage>
        <taxon>Bacteria</taxon>
        <taxon>Bacillati</taxon>
        <taxon>Bacillota</taxon>
        <taxon>Tissierellia</taxon>
        <taxon>Tissierellales</taxon>
        <taxon>Peptoniphilaceae</taxon>
        <taxon>Anaerosphaera</taxon>
    </lineage>
</organism>
<dbReference type="Pfam" id="PF09479">
    <property type="entry name" value="Flg_new"/>
    <property type="match status" value="2"/>
</dbReference>
<dbReference type="Gene3D" id="2.60.40.4270">
    <property type="entry name" value="Listeria-Bacteroides repeat domain"/>
    <property type="match status" value="2"/>
</dbReference>
<feature type="domain" description="SLH" evidence="3">
    <location>
        <begin position="705"/>
        <end position="768"/>
    </location>
</feature>
<name>A0A1M5QCT4_9FIRM</name>
<sequence length="872" mass="95889">MKNNKRWLSLLLVFVMMLSVMPLNVFAAATDTTKNNAEAQMRDEPVGRNLVVTGGTSDVTSPVMPNATVKVTAGTAPTGEVFEKWESSVSINANLTDNPLTFKMPDSDITLTAKFTPEAKKVTVVNGISDKATAKKDEIVTITADEPAVGKKFVNWTADENVTITNASASKTTFKMGDKAVIITAHYEDKVVLDTAALELKITEAKTKVTETSKYTPESINLLKAAITVAENVKTTATTQTQINNATKALDDVIKALVEQTPVTEYVEVNFYQNGGNGLDRTIKVKKGSTVTKPANPTRSGYTFKGWTEVKNGSTIFDFNTNINSDMDLYAKWESNSTGKYTVSYNRNGGSGAVPTDSKTYANGDYATVKSRGDLYRTGYTFDGWTTNSSGSGTYYYSGDEIKITGNTNLYAQWRKTSDSSNNNYDKRVYPTGIKVYDSGYRVEGRLSDYKNTKIYVEYDGSQVASGYTDSNGYFDFKTDRYIKDNSDLKFYTNSSTSSSTNKRVYPNSIDVYDGGYRVKGRLSDYKNTRVYVEYDGKSVGDGMTDSSGYFDIKTDRKIYDDSYLKFYVRTSSSDKTKAATITSAKAGEYKIEGTAAAYATVTVKDKDNVKLGSATADKDGKFTIYANRTLKSGEKLTITTSESGKSDNSITYTVSESKTADLKRISYIKGYPNGNFKPHGNITRGEAATMFARLLNNSDNFGTTKTTKFTDANNQWYSEAINYVVNKGLISGYPDGTFKPNANITRAEFAQMISGYVTVGGSATNFKDVNDHWAKEAIEKLYGNKSVTGYPDGTFKPNDEITRAEAVTILNSVFGRVSNTQSFDSVKSSLKSFGDVKSSDWFYANVMDASNAHDSYRKSSTDDTEVWTKIN</sequence>
<accession>A0A1M5QCT4</accession>
<feature type="domain" description="SLH" evidence="3">
    <location>
        <begin position="769"/>
        <end position="825"/>
    </location>
</feature>
<dbReference type="Gene3D" id="1.20.1270.90">
    <property type="entry name" value="AF1782-like"/>
    <property type="match status" value="1"/>
</dbReference>
<dbReference type="Gene3D" id="2.60.40.10">
    <property type="entry name" value="Immunoglobulins"/>
    <property type="match status" value="1"/>
</dbReference>
<dbReference type="Proteomes" id="UP000184032">
    <property type="component" value="Unassembled WGS sequence"/>
</dbReference>
<evidence type="ECO:0000313" key="5">
    <source>
        <dbReference type="Proteomes" id="UP000184032"/>
    </source>
</evidence>
<dbReference type="OrthoDB" id="1698971at2"/>
<feature type="domain" description="SLH" evidence="3">
    <location>
        <begin position="642"/>
        <end position="704"/>
    </location>
</feature>
<gene>
    <name evidence="4" type="ORF">SAMN02745245_00598</name>
</gene>
<dbReference type="InterPro" id="IPR044060">
    <property type="entry name" value="Bacterial_rp_domain"/>
</dbReference>
<dbReference type="NCBIfam" id="TIGR02543">
    <property type="entry name" value="List_Bact_rpt"/>
    <property type="match status" value="2"/>
</dbReference>
<evidence type="ECO:0000313" key="4">
    <source>
        <dbReference type="EMBL" id="SHH11666.1"/>
    </source>
</evidence>
<dbReference type="STRING" id="1120995.SAMN02745245_00598"/>
<dbReference type="Pfam" id="PF17936">
    <property type="entry name" value="Big_6"/>
    <property type="match status" value="1"/>
</dbReference>
<evidence type="ECO:0000256" key="2">
    <source>
        <dbReference type="SAM" id="SignalP"/>
    </source>
</evidence>
<keyword evidence="5" id="KW-1185">Reference proteome</keyword>
<dbReference type="InterPro" id="IPR042229">
    <property type="entry name" value="Listeria/Bacterioides_rpt_sf"/>
</dbReference>
<comment type="subcellular location">
    <subcellularLocation>
        <location evidence="1">Cell envelope</location>
    </subcellularLocation>
</comment>
<evidence type="ECO:0000259" key="3">
    <source>
        <dbReference type="PROSITE" id="PS51272"/>
    </source>
</evidence>
<feature type="signal peptide" evidence="2">
    <location>
        <begin position="1"/>
        <end position="27"/>
    </location>
</feature>
<dbReference type="PANTHER" id="PTHR43308:SF5">
    <property type="entry name" value="S-LAYER PROTEIN _ PEPTIDOGLYCAN ENDO-BETA-N-ACETYLGLUCOSAMINIDASE"/>
    <property type="match status" value="1"/>
</dbReference>